<dbReference type="GO" id="GO:0016020">
    <property type="term" value="C:membrane"/>
    <property type="evidence" value="ECO:0007669"/>
    <property type="project" value="UniProtKB-SubCell"/>
</dbReference>
<evidence type="ECO:0000313" key="7">
    <source>
        <dbReference type="EMBL" id="RXE56837.1"/>
    </source>
</evidence>
<evidence type="ECO:0000256" key="5">
    <source>
        <dbReference type="ARBA" id="ARBA00023136"/>
    </source>
</evidence>
<evidence type="ECO:0000256" key="3">
    <source>
        <dbReference type="ARBA" id="ARBA00022692"/>
    </source>
</evidence>
<dbReference type="OrthoDB" id="115553at2157"/>
<feature type="transmembrane region" description="Helical" evidence="6">
    <location>
        <begin position="288"/>
        <end position="308"/>
    </location>
</feature>
<evidence type="ECO:0000256" key="2">
    <source>
        <dbReference type="ARBA" id="ARBA00009765"/>
    </source>
</evidence>
<evidence type="ECO:0000256" key="1">
    <source>
        <dbReference type="ARBA" id="ARBA00004141"/>
    </source>
</evidence>
<reference evidence="7 8" key="1">
    <citation type="journal article" date="2015" name="Int. J. Syst. Evol. Microbiol.">
        <title>Methanoculleus taiwanensis sp. nov., a methanogen isolated from deep marine sediment at the deformation front area near Taiwan.</title>
        <authorList>
            <person name="Weng C.Y."/>
            <person name="Chen S.C."/>
            <person name="Lai M.C."/>
            <person name="Wu S.Y."/>
            <person name="Lin S."/>
            <person name="Yang T.F."/>
            <person name="Chen P.C."/>
        </authorList>
    </citation>
    <scope>NUCLEOTIDE SEQUENCE [LARGE SCALE GENOMIC DNA]</scope>
    <source>
        <strain evidence="7 8">CYW4</strain>
    </source>
</reference>
<keyword evidence="4 6" id="KW-1133">Transmembrane helix</keyword>
<dbReference type="PANTHER" id="PTHR47891">
    <property type="entry name" value="TRANSPORTER-RELATED"/>
    <property type="match status" value="1"/>
</dbReference>
<proteinExistence type="inferred from homology"/>
<protein>
    <submittedName>
        <fullName evidence="7">Magnesium transporter</fullName>
    </submittedName>
</protein>
<dbReference type="SUPFAM" id="SSF144083">
    <property type="entry name" value="Magnesium transport protein CorA, transmembrane region"/>
    <property type="match status" value="1"/>
</dbReference>
<dbReference type="InterPro" id="IPR002523">
    <property type="entry name" value="MgTranspt_CorA/ZnTranspt_ZntB"/>
</dbReference>
<evidence type="ECO:0000256" key="4">
    <source>
        <dbReference type="ARBA" id="ARBA00022989"/>
    </source>
</evidence>
<dbReference type="GO" id="GO:0046873">
    <property type="term" value="F:metal ion transmembrane transporter activity"/>
    <property type="evidence" value="ECO:0007669"/>
    <property type="project" value="InterPro"/>
</dbReference>
<keyword evidence="5 6" id="KW-0472">Membrane</keyword>
<sequence>MLQIYRTIDEGGKPRITTIDQFGSGIWINMVAPTSEEVARVTETLSIPSDYIRAALDEEERPRIDTEDGCTLIVIDIPIPGTQQAIPYTTMPLGIIVAASTIITVCLTENAIIDDFLSGRVRGFYTFKKTRFVLQILFRNASYFLQYLRQIERTSDRVGAELQESLKNRDLLQLLNLKKSLVYFSTSLRSNAIVLDKILKFQPLRMYPDDTDLLEDVIIENRQAIDMANTYSTILAETMDAFASLISNNFNSILRFLTSITIILAVPTMIASFIGMNVPVPLGNDPNGFFILVLLSLVISGILAAIMMRKDWL</sequence>
<dbReference type="CDD" id="cd12827">
    <property type="entry name" value="EcCorA_ZntB-like_u2"/>
    <property type="match status" value="1"/>
</dbReference>
<dbReference type="EMBL" id="LHQS01000001">
    <property type="protein sequence ID" value="RXE56837.1"/>
    <property type="molecule type" value="Genomic_DNA"/>
</dbReference>
<dbReference type="InterPro" id="IPR045861">
    <property type="entry name" value="CorA_cytoplasmic_dom"/>
</dbReference>
<dbReference type="InterPro" id="IPR047199">
    <property type="entry name" value="CorA-like"/>
</dbReference>
<comment type="similarity">
    <text evidence="2">Belongs to the CorA metal ion transporter (MIT) (TC 1.A.35) family.</text>
</comment>
<comment type="caution">
    <text evidence="7">The sequence shown here is derived from an EMBL/GenBank/DDBJ whole genome shotgun (WGS) entry which is preliminary data.</text>
</comment>
<feature type="transmembrane region" description="Helical" evidence="6">
    <location>
        <begin position="253"/>
        <end position="276"/>
    </location>
</feature>
<dbReference type="Gene3D" id="3.30.460.20">
    <property type="entry name" value="CorA soluble domain-like"/>
    <property type="match status" value="1"/>
</dbReference>
<dbReference type="Pfam" id="PF01544">
    <property type="entry name" value="CorA"/>
    <property type="match status" value="1"/>
</dbReference>
<dbReference type="AlphaFoldDB" id="A0A498H2X0"/>
<dbReference type="PANTHER" id="PTHR47891:SF2">
    <property type="entry name" value="MAGNESIUM AND COBALT TRANSPORTER"/>
    <property type="match status" value="1"/>
</dbReference>
<gene>
    <name evidence="7" type="ORF">ABH15_01380</name>
</gene>
<keyword evidence="3 6" id="KW-0812">Transmembrane</keyword>
<dbReference type="RefSeq" id="WP_128692575.1">
    <property type="nucleotide sequence ID" value="NZ_LHQS01000001.1"/>
</dbReference>
<name>A0A498H2X0_9EURY</name>
<evidence type="ECO:0000256" key="6">
    <source>
        <dbReference type="SAM" id="Phobius"/>
    </source>
</evidence>
<accession>A0A498H2X0</accession>
<dbReference type="SUPFAM" id="SSF143865">
    <property type="entry name" value="CorA soluble domain-like"/>
    <property type="match status" value="1"/>
</dbReference>
<dbReference type="InterPro" id="IPR045863">
    <property type="entry name" value="CorA_TM1_TM2"/>
</dbReference>
<comment type="subcellular location">
    <subcellularLocation>
        <location evidence="1">Membrane</location>
        <topology evidence="1">Multi-pass membrane protein</topology>
    </subcellularLocation>
</comment>
<organism evidence="7 8">
    <name type="scientific">Methanoculleus taiwanensis</name>
    <dbReference type="NCBI Taxonomy" id="1550565"/>
    <lineage>
        <taxon>Archaea</taxon>
        <taxon>Methanobacteriati</taxon>
        <taxon>Methanobacteriota</taxon>
        <taxon>Stenosarchaea group</taxon>
        <taxon>Methanomicrobia</taxon>
        <taxon>Methanomicrobiales</taxon>
        <taxon>Methanomicrobiaceae</taxon>
        <taxon>Methanoculleus</taxon>
    </lineage>
</organism>
<keyword evidence="8" id="KW-1185">Reference proteome</keyword>
<evidence type="ECO:0000313" key="8">
    <source>
        <dbReference type="Proteomes" id="UP000290932"/>
    </source>
</evidence>
<dbReference type="Gene3D" id="1.20.58.340">
    <property type="entry name" value="Magnesium transport protein CorA, transmembrane region"/>
    <property type="match status" value="2"/>
</dbReference>
<dbReference type="Proteomes" id="UP000290932">
    <property type="component" value="Unassembled WGS sequence"/>
</dbReference>